<dbReference type="EMBL" id="JADEXQ010000011">
    <property type="protein sequence ID" value="MBE9029114.1"/>
    <property type="molecule type" value="Genomic_DNA"/>
</dbReference>
<sequence length="230" mass="26218">MHLQPTNPVLVSTAEGSMSDAYSPDEGVTANARRTEDGKTIFRINFVDSMEMYAEPQVVADYLDVHPEWFTRCAHPLKTEPLGENGYVLIVGRYGNFGYEIEPKVGLHLLPQDHGVYRIETLPVPDYIPAGYDIDFKASMELVESSNQPANRELSLPTMTQVQWNLDLDVFVQFPKFIQALPHSLVEKTGDALLENVVKQISRRLTRKVQEDFHTSRNLPMPKSQKRWPF</sequence>
<comment type="caution">
    <text evidence="1">The sequence shown here is derived from an EMBL/GenBank/DDBJ whole genome shotgun (WGS) entry which is preliminary data.</text>
</comment>
<dbReference type="Proteomes" id="UP000625316">
    <property type="component" value="Unassembled WGS sequence"/>
</dbReference>
<dbReference type="InterPro" id="IPR018971">
    <property type="entry name" value="DUF1997"/>
</dbReference>
<gene>
    <name evidence="1" type="ORF">IQ266_04975</name>
</gene>
<name>A0A928VNA7_9CYAN</name>
<reference evidence="1" key="1">
    <citation type="submission" date="2020-10" db="EMBL/GenBank/DDBJ databases">
        <authorList>
            <person name="Castelo-Branco R."/>
            <person name="Eusebio N."/>
            <person name="Adriana R."/>
            <person name="Vieira A."/>
            <person name="Brugerolle De Fraissinette N."/>
            <person name="Rezende De Castro R."/>
            <person name="Schneider M.P."/>
            <person name="Vasconcelos V."/>
            <person name="Leao P.N."/>
        </authorList>
    </citation>
    <scope>NUCLEOTIDE SEQUENCE</scope>
    <source>
        <strain evidence="1">LEGE 11480</strain>
    </source>
</reference>
<evidence type="ECO:0000313" key="1">
    <source>
        <dbReference type="EMBL" id="MBE9029114.1"/>
    </source>
</evidence>
<proteinExistence type="predicted"/>
<protein>
    <submittedName>
        <fullName evidence="1">DUF1997 domain-containing protein</fullName>
    </submittedName>
</protein>
<evidence type="ECO:0000313" key="2">
    <source>
        <dbReference type="Proteomes" id="UP000625316"/>
    </source>
</evidence>
<organism evidence="1 2">
    <name type="scientific">Romeriopsis navalis LEGE 11480</name>
    <dbReference type="NCBI Taxonomy" id="2777977"/>
    <lineage>
        <taxon>Bacteria</taxon>
        <taxon>Bacillati</taxon>
        <taxon>Cyanobacteriota</taxon>
        <taxon>Cyanophyceae</taxon>
        <taxon>Leptolyngbyales</taxon>
        <taxon>Leptolyngbyaceae</taxon>
        <taxon>Romeriopsis</taxon>
        <taxon>Romeriopsis navalis</taxon>
    </lineage>
</organism>
<keyword evidence="2" id="KW-1185">Reference proteome</keyword>
<accession>A0A928VNA7</accession>
<dbReference type="Pfam" id="PF09366">
    <property type="entry name" value="DUF1997"/>
    <property type="match status" value="1"/>
</dbReference>
<dbReference type="AlphaFoldDB" id="A0A928VNA7"/>